<dbReference type="InterPro" id="IPR018910">
    <property type="entry name" value="LpqB_C"/>
</dbReference>
<evidence type="ECO:0000313" key="5">
    <source>
        <dbReference type="Proteomes" id="UP000578819"/>
    </source>
</evidence>
<dbReference type="RefSeq" id="WP_184534126.1">
    <property type="nucleotide sequence ID" value="NZ_JACHJW010000001.1"/>
</dbReference>
<evidence type="ECO:0000313" key="4">
    <source>
        <dbReference type="EMBL" id="MBB4957961.1"/>
    </source>
</evidence>
<name>A0A7W7WN97_9ACTN</name>
<evidence type="ECO:0000256" key="1">
    <source>
        <dbReference type="SAM" id="SignalP"/>
    </source>
</evidence>
<dbReference type="AlphaFoldDB" id="A0A7W7WN97"/>
<keyword evidence="1" id="KW-0732">Signal</keyword>
<evidence type="ECO:0000259" key="3">
    <source>
        <dbReference type="Pfam" id="PF10647"/>
    </source>
</evidence>
<feature type="signal peptide" evidence="1">
    <location>
        <begin position="1"/>
        <end position="22"/>
    </location>
</feature>
<dbReference type="SUPFAM" id="SSF63829">
    <property type="entry name" value="Calcium-dependent phosphotriesterase"/>
    <property type="match status" value="1"/>
</dbReference>
<dbReference type="EMBL" id="JACHJW010000001">
    <property type="protein sequence ID" value="MBB4957961.1"/>
    <property type="molecule type" value="Genomic_DNA"/>
</dbReference>
<gene>
    <name evidence="4" type="ORF">FHR38_001694</name>
</gene>
<accession>A0A7W7WN97</accession>
<organism evidence="4 5">
    <name type="scientific">Micromonospora polyrhachis</name>
    <dbReference type="NCBI Taxonomy" id="1282883"/>
    <lineage>
        <taxon>Bacteria</taxon>
        <taxon>Bacillati</taxon>
        <taxon>Actinomycetota</taxon>
        <taxon>Actinomycetes</taxon>
        <taxon>Micromonosporales</taxon>
        <taxon>Micromonosporaceae</taxon>
        <taxon>Micromonospora</taxon>
    </lineage>
</organism>
<dbReference type="Pfam" id="PF10646">
    <property type="entry name" value="Germane"/>
    <property type="match status" value="1"/>
</dbReference>
<comment type="caution">
    <text evidence="4">The sequence shown here is derived from an EMBL/GenBank/DDBJ whole genome shotgun (WGS) entry which is preliminary data.</text>
</comment>
<protein>
    <recommendedName>
        <fullName evidence="6">Sporulation and spore germination</fullName>
    </recommendedName>
</protein>
<dbReference type="Proteomes" id="UP000578819">
    <property type="component" value="Unassembled WGS sequence"/>
</dbReference>
<proteinExistence type="predicted"/>
<feature type="chain" id="PRO_5039504106" description="Sporulation and spore germination" evidence="1">
    <location>
        <begin position="23"/>
        <end position="609"/>
    </location>
</feature>
<evidence type="ECO:0000259" key="2">
    <source>
        <dbReference type="Pfam" id="PF10646"/>
    </source>
</evidence>
<evidence type="ECO:0008006" key="6">
    <source>
        <dbReference type="Google" id="ProtNLM"/>
    </source>
</evidence>
<feature type="domain" description="Lipoprotein LpqB C-terminal" evidence="3">
    <location>
        <begin position="349"/>
        <end position="532"/>
    </location>
</feature>
<reference evidence="4 5" key="1">
    <citation type="submission" date="2020-08" db="EMBL/GenBank/DDBJ databases">
        <title>Sequencing the genomes of 1000 actinobacteria strains.</title>
        <authorList>
            <person name="Klenk H.-P."/>
        </authorList>
    </citation>
    <scope>NUCLEOTIDE SEQUENCE [LARGE SCALE GENOMIC DNA]</scope>
    <source>
        <strain evidence="4 5">DSM 45886</strain>
    </source>
</reference>
<dbReference type="InterPro" id="IPR019606">
    <property type="entry name" value="GerMN"/>
</dbReference>
<keyword evidence="5" id="KW-1185">Reference proteome</keyword>
<feature type="domain" description="GerMN" evidence="2">
    <location>
        <begin position="198"/>
        <end position="301"/>
    </location>
</feature>
<dbReference type="Pfam" id="PF10647">
    <property type="entry name" value="Gmad1"/>
    <property type="match status" value="1"/>
</dbReference>
<dbReference type="PROSITE" id="PS51257">
    <property type="entry name" value="PROKAR_LIPOPROTEIN"/>
    <property type="match status" value="1"/>
</dbReference>
<sequence>MTRRLLTAATAATMLVTGVAGCGIPDETGVQVSGPGPAQKYGAVDGIGSQPPDRLDSLDDPKQFVSNFLEAAAGETSGAYGRVTAFIAPNQRGAMREKQGSDVAINVVRPTEETPRSEEQQESGSYLVTVRVQQVGVLRADGTLAPPVATESSYTFRVGRDRSGANETPSPGLHLLEAPPVLLMSTQALKTYYQQQMIYFWNADRSALVPDMRYLPLALPRQGRANTVLDWLTGGPADWLTAAALRLPEGTDSIGNVLQNGDRIEVNLSTLAGPDEEAELDRLAIQLAWSLQDLSNEIELKIRNQSRRMIDAYAYRKENKAYHLPDNPQRFCVYDDAVHALLDPGTTAASVPIAAASNRNVVSAALNRGGAGVLAALVTRTGDDRRRLSTGTGRDLVQDFVQGAETYGSMSRPVWLKGTDPAQSVGLIVADGKLYRFGTDAKLTEVKVPNAPSDVSAVGVSLDGHRIAFIAGGGLYVAALTVDNGVATPGPARRLVTSLADLSAVEWSGESSLVVAGVRGRPVIYEITVDGALELTFENDTEARVTHLATYPDNPVERPSVGRVMYEANSIARAERFSAFERIGPDQVADRSTPAVTGARNPTAPFFFF</sequence>